<organism evidence="1">
    <name type="scientific">marine sediment metagenome</name>
    <dbReference type="NCBI Taxonomy" id="412755"/>
    <lineage>
        <taxon>unclassified sequences</taxon>
        <taxon>metagenomes</taxon>
        <taxon>ecological metagenomes</taxon>
    </lineage>
</organism>
<evidence type="ECO:0000313" key="1">
    <source>
        <dbReference type="EMBL" id="GAI00277.1"/>
    </source>
</evidence>
<name>X1JZT1_9ZZZZ</name>
<dbReference type="EMBL" id="BARU01046216">
    <property type="protein sequence ID" value="GAI00277.1"/>
    <property type="molecule type" value="Genomic_DNA"/>
</dbReference>
<reference evidence="1" key="1">
    <citation type="journal article" date="2014" name="Front. Microbiol.">
        <title>High frequency of phylogenetically diverse reductive dehalogenase-homologous genes in deep subseafloor sedimentary metagenomes.</title>
        <authorList>
            <person name="Kawai M."/>
            <person name="Futagami T."/>
            <person name="Toyoda A."/>
            <person name="Takaki Y."/>
            <person name="Nishi S."/>
            <person name="Hori S."/>
            <person name="Arai W."/>
            <person name="Tsubouchi T."/>
            <person name="Morono Y."/>
            <person name="Uchiyama I."/>
            <person name="Ito T."/>
            <person name="Fujiyama A."/>
            <person name="Inagaki F."/>
            <person name="Takami H."/>
        </authorList>
    </citation>
    <scope>NUCLEOTIDE SEQUENCE</scope>
    <source>
        <strain evidence="1">Expedition CK06-06</strain>
    </source>
</reference>
<protein>
    <submittedName>
        <fullName evidence="1">Uncharacterized protein</fullName>
    </submittedName>
</protein>
<gene>
    <name evidence="1" type="ORF">S03H2_69810</name>
</gene>
<sequence>YTIENVSGYQGISIPTISEIDDWVESMTERRHVKEIKESFFDKYPEIYKKIKDKNIIKVGEKSYIIRITPNINFYISNDYAIPTVKKVLKSYVDLDNVNKKIFFSLKGYSEFLEEKVKALNLYNYNKYTFQP</sequence>
<proteinExistence type="predicted"/>
<feature type="non-terminal residue" evidence="1">
    <location>
        <position position="1"/>
    </location>
</feature>
<accession>X1JZT1</accession>
<comment type="caution">
    <text evidence="1">The sequence shown here is derived from an EMBL/GenBank/DDBJ whole genome shotgun (WGS) entry which is preliminary data.</text>
</comment>
<dbReference type="AlphaFoldDB" id="X1JZT1"/>
<feature type="non-terminal residue" evidence="1">
    <location>
        <position position="132"/>
    </location>
</feature>